<reference evidence="1 2" key="1">
    <citation type="submission" date="2023-12" db="EMBL/GenBank/DDBJ databases">
        <title>Stenotrophomonas guangdongensis sp. nov., isolated from wilted pepper plants (Capsicum annuum).</title>
        <authorList>
            <person name="Qiu M."/>
            <person name="Li Y."/>
            <person name="Liu Q."/>
            <person name="Zhang X."/>
            <person name="Huang Y."/>
            <person name="Guo R."/>
            <person name="Hu M."/>
            <person name="Zhou J."/>
            <person name="Zhou X."/>
        </authorList>
    </citation>
    <scope>NUCLEOTIDE SEQUENCE [LARGE SCALE GENOMIC DNA]</scope>
    <source>
        <strain evidence="1 2">MH1</strain>
    </source>
</reference>
<evidence type="ECO:0000313" key="2">
    <source>
        <dbReference type="Proteomes" id="UP001301653"/>
    </source>
</evidence>
<keyword evidence="2" id="KW-1185">Reference proteome</keyword>
<comment type="caution">
    <text evidence="1">The sequence shown here is derived from an EMBL/GenBank/DDBJ whole genome shotgun (WGS) entry which is preliminary data.</text>
</comment>
<protein>
    <submittedName>
        <fullName evidence="1">Uncharacterized protein</fullName>
    </submittedName>
</protein>
<evidence type="ECO:0000313" key="1">
    <source>
        <dbReference type="EMBL" id="MEA5669029.1"/>
    </source>
</evidence>
<dbReference type="RefSeq" id="WP_323439421.1">
    <property type="nucleotide sequence ID" value="NZ_JAYFUH010000249.1"/>
</dbReference>
<organism evidence="1 2">
    <name type="scientific">Stenotrophomonas capsici</name>
    <dbReference type="NCBI Taxonomy" id="3110230"/>
    <lineage>
        <taxon>Bacteria</taxon>
        <taxon>Pseudomonadati</taxon>
        <taxon>Pseudomonadota</taxon>
        <taxon>Gammaproteobacteria</taxon>
        <taxon>Lysobacterales</taxon>
        <taxon>Lysobacteraceae</taxon>
        <taxon>Stenotrophomonas</taxon>
    </lineage>
</organism>
<gene>
    <name evidence="1" type="ORF">VA603_15900</name>
</gene>
<dbReference type="EMBL" id="JAYFUH010000249">
    <property type="protein sequence ID" value="MEA5669029.1"/>
    <property type="molecule type" value="Genomic_DNA"/>
</dbReference>
<sequence length="249" mass="27366">MTLVEFLHPLKAATNRDICLAALYFQQRYESVGEATVDGLRALLRRGKVKNAKNMNVADVLSKAAPYVHQAGKQGQRILWALTASGQDRVRELLQLPANDVEIENDVATLDALVNTVPDKDVADYLHEAVKCLQVNALRATVVFLWSAVTKEVRDRVFANGASVVDAAVAKHDKSPRRKAISKSDDLTYVKEKLLIQIASDLGVFDSNEKGVLEGCLDLRNKCGHPGKYNPGPKKVSSFIEDVIGIVFK</sequence>
<proteinExistence type="predicted"/>
<dbReference type="Proteomes" id="UP001301653">
    <property type="component" value="Unassembled WGS sequence"/>
</dbReference>
<name>A0ABU5V8G6_9GAMM</name>
<accession>A0ABU5V8G6</accession>